<evidence type="ECO:0000259" key="11">
    <source>
        <dbReference type="PROSITE" id="PS50178"/>
    </source>
</evidence>
<dbReference type="CDD" id="cd15720">
    <property type="entry name" value="FYVE_Hrs"/>
    <property type="match status" value="1"/>
</dbReference>
<comment type="subcellular location">
    <subcellularLocation>
        <location evidence="1">Cytoplasm</location>
    </subcellularLocation>
</comment>
<dbReference type="Gene3D" id="3.30.40.10">
    <property type="entry name" value="Zinc/RING finger domain, C3HC4 (zinc finger)"/>
    <property type="match status" value="1"/>
</dbReference>
<keyword evidence="5" id="KW-0479">Metal-binding</keyword>
<dbReference type="PIRSF" id="PIRSF036956">
    <property type="entry name" value="Hrs_Vps27"/>
    <property type="match status" value="1"/>
</dbReference>
<evidence type="ECO:0000256" key="2">
    <source>
        <dbReference type="ARBA" id="ARBA00015450"/>
    </source>
</evidence>
<dbReference type="InterPro" id="IPR013083">
    <property type="entry name" value="Znf_RING/FYVE/PHD"/>
</dbReference>
<dbReference type="GO" id="GO:0032456">
    <property type="term" value="P:endocytic recycling"/>
    <property type="evidence" value="ECO:0007669"/>
    <property type="project" value="TreeGrafter"/>
</dbReference>
<dbReference type="InterPro" id="IPR000306">
    <property type="entry name" value="Znf_FYVE"/>
</dbReference>
<feature type="region of interest" description="Disordered" evidence="10">
    <location>
        <begin position="362"/>
        <end position="399"/>
    </location>
</feature>
<feature type="domain" description="FYVE-type" evidence="11">
    <location>
        <begin position="157"/>
        <end position="217"/>
    </location>
</feature>
<dbReference type="InterPro" id="IPR008942">
    <property type="entry name" value="ENTH_VHS"/>
</dbReference>
<evidence type="ECO:0000256" key="7">
    <source>
        <dbReference type="ARBA" id="ARBA00022833"/>
    </source>
</evidence>
<dbReference type="WBParaSite" id="MBELARI_LOCUS15884.1">
    <property type="protein sequence ID" value="MBELARI_LOCUS15884.1"/>
    <property type="gene ID" value="MBELARI_LOCUS15884"/>
</dbReference>
<feature type="region of interest" description="Disordered" evidence="10">
    <location>
        <begin position="223"/>
        <end position="259"/>
    </location>
</feature>
<dbReference type="GO" id="GO:0008270">
    <property type="term" value="F:zinc ion binding"/>
    <property type="evidence" value="ECO:0007669"/>
    <property type="project" value="UniProtKB-KW"/>
</dbReference>
<evidence type="ECO:0000256" key="3">
    <source>
        <dbReference type="ARBA" id="ARBA00022490"/>
    </source>
</evidence>
<dbReference type="PANTHER" id="PTHR46275:SF1">
    <property type="entry name" value="HEPATOCYTE GROWTH FACTOR-REGULATED TYROSINE KINASE SUBSTRATE"/>
    <property type="match status" value="1"/>
</dbReference>
<dbReference type="CDD" id="cd21387">
    <property type="entry name" value="GAT_Hrs"/>
    <property type="match status" value="1"/>
</dbReference>
<dbReference type="SMART" id="SM00064">
    <property type="entry name" value="FYVE"/>
    <property type="match status" value="1"/>
</dbReference>
<dbReference type="InterPro" id="IPR017455">
    <property type="entry name" value="Znf_FYVE-rel"/>
</dbReference>
<dbReference type="SUPFAM" id="SSF57903">
    <property type="entry name" value="FYVE/PHD zinc finger"/>
    <property type="match status" value="1"/>
</dbReference>
<evidence type="ECO:0000256" key="9">
    <source>
        <dbReference type="SAM" id="Coils"/>
    </source>
</evidence>
<dbReference type="Proteomes" id="UP000887575">
    <property type="component" value="Unassembled WGS sequence"/>
</dbReference>
<dbReference type="PROSITE" id="PS50179">
    <property type="entry name" value="VHS"/>
    <property type="match status" value="1"/>
</dbReference>
<keyword evidence="7" id="KW-0862">Zinc</keyword>
<evidence type="ECO:0000256" key="1">
    <source>
        <dbReference type="ARBA" id="ARBA00004496"/>
    </source>
</evidence>
<dbReference type="Pfam" id="PF00790">
    <property type="entry name" value="VHS"/>
    <property type="match status" value="1"/>
</dbReference>
<dbReference type="GO" id="GO:0005769">
    <property type="term" value="C:early endosome"/>
    <property type="evidence" value="ECO:0007669"/>
    <property type="project" value="TreeGrafter"/>
</dbReference>
<dbReference type="AlphaFoldDB" id="A0AAF3EP85"/>
<evidence type="ECO:0000256" key="6">
    <source>
        <dbReference type="ARBA" id="ARBA00022771"/>
    </source>
</evidence>
<dbReference type="PROSITE" id="PS50178">
    <property type="entry name" value="ZF_FYVE"/>
    <property type="match status" value="1"/>
</dbReference>
<evidence type="ECO:0000313" key="14">
    <source>
        <dbReference type="WBParaSite" id="MBELARI_LOCUS15884.1"/>
    </source>
</evidence>
<evidence type="ECO:0000313" key="13">
    <source>
        <dbReference type="Proteomes" id="UP000887575"/>
    </source>
</evidence>
<dbReference type="GO" id="GO:0035091">
    <property type="term" value="F:phosphatidylinositol binding"/>
    <property type="evidence" value="ECO:0007669"/>
    <property type="project" value="InterPro"/>
</dbReference>
<dbReference type="InterPro" id="IPR017073">
    <property type="entry name" value="HGS/VPS27"/>
</dbReference>
<dbReference type="GO" id="GO:0043130">
    <property type="term" value="F:ubiquitin binding"/>
    <property type="evidence" value="ECO:0007669"/>
    <property type="project" value="InterPro"/>
</dbReference>
<reference evidence="14" key="1">
    <citation type="submission" date="2024-02" db="UniProtKB">
        <authorList>
            <consortium name="WormBaseParasite"/>
        </authorList>
    </citation>
    <scope>IDENTIFICATION</scope>
</reference>
<keyword evidence="4" id="KW-0597">Phosphoprotein</keyword>
<sequence length="775" mass="87118">MSKRFEKSLSLATDSNVLETDWDAVLDCVDQIRGGEAKAPEAMVLVLSRLKSENPHVVLHALILLEAMVKNCGKKVHNELATREFMEGIKELAIEAKAETVKTKVLELLQCWAMAFANKAEYKIIVDTHNLMKLAGFDFPSVKEAAAMFASQVAPEWEEGANCYRCRSEFTFLTRKHHCRACGQIFCHGCSSKEMLLPQFGIEKPVRVCDACYEKGVGVALSKQSATPARPKESSYNPAATDPGAEERERQARLAREKEEEDYQLSLAMAISQSEAEAKEKERANSLYSFYNGVKDQVSSHVSSPMNDTMSIAPSEHIGVYKGAADSVRESPSENSLNADDPLARYLNRDYWQQRKEKANAKVESWDVNPSAPLPSEPSLGGSSYVPTVRGSPPPNNQKELVYSTGLSSLDEETLQKSEDTKKFCADVNEQVESMENRIRSNMARGRPIYNDTAIQGIYMRLTELHSQVMQRLNDLEQQRVYFESLQDQLGHITEARAAVNSLREEEARKRAEIAAEEQRVRQLQMQHKLAAMRQQKHDMLLYQRQVAIQRFQQQEAEMAARRSQQFYSPASYTSPQVQQYPYSQIPMQQYPNQTLNQTYGVYQQTTPQMQPNLQQQPQQPYPGQQVNGTGNYPLVHQNPNGYSDGGQIQHGAYLPHATQSANNVHQVVANDAIQQGYQQSVHNSQQQYQPSQAYDPAANNSQYNVATTAPSTNQYYQQHNYQAPVNNVAQHHYQEGVLVPNAPVQQVPANYLPQANVQPSDPNAAQEGLLISFD</sequence>
<keyword evidence="3" id="KW-0963">Cytoplasm</keyword>
<feature type="domain" description="VHS" evidence="12">
    <location>
        <begin position="12"/>
        <end position="140"/>
    </location>
</feature>
<name>A0AAF3EP85_9BILA</name>
<keyword evidence="9" id="KW-0175">Coiled coil</keyword>
<dbReference type="SMART" id="SM00288">
    <property type="entry name" value="VHS"/>
    <property type="match status" value="1"/>
</dbReference>
<evidence type="ECO:0000256" key="8">
    <source>
        <dbReference type="PROSITE-ProRule" id="PRU00091"/>
    </source>
</evidence>
<dbReference type="InterPro" id="IPR002014">
    <property type="entry name" value="VHS_dom"/>
</dbReference>
<protein>
    <recommendedName>
        <fullName evidence="2">Hepatocyte growth factor-regulated tyrosine kinase substrate</fullName>
    </recommendedName>
</protein>
<organism evidence="13 14">
    <name type="scientific">Mesorhabditis belari</name>
    <dbReference type="NCBI Taxonomy" id="2138241"/>
    <lineage>
        <taxon>Eukaryota</taxon>
        <taxon>Metazoa</taxon>
        <taxon>Ecdysozoa</taxon>
        <taxon>Nematoda</taxon>
        <taxon>Chromadorea</taxon>
        <taxon>Rhabditida</taxon>
        <taxon>Rhabditina</taxon>
        <taxon>Rhabditomorpha</taxon>
        <taxon>Rhabditoidea</taxon>
        <taxon>Rhabditidae</taxon>
        <taxon>Mesorhabditinae</taxon>
        <taxon>Mesorhabditis</taxon>
    </lineage>
</organism>
<evidence type="ECO:0000256" key="10">
    <source>
        <dbReference type="SAM" id="MobiDB-lite"/>
    </source>
</evidence>
<dbReference type="Pfam" id="PF12210">
    <property type="entry name" value="Hrs_helical"/>
    <property type="match status" value="1"/>
</dbReference>
<dbReference type="GO" id="GO:0031623">
    <property type="term" value="P:receptor internalization"/>
    <property type="evidence" value="ECO:0007669"/>
    <property type="project" value="TreeGrafter"/>
</dbReference>
<keyword evidence="13" id="KW-1185">Reference proteome</keyword>
<dbReference type="InterPro" id="IPR024641">
    <property type="entry name" value="HRS_helical"/>
</dbReference>
<keyword evidence="6 8" id="KW-0863">Zinc-finger</keyword>
<dbReference type="Gene3D" id="1.25.40.90">
    <property type="match status" value="1"/>
</dbReference>
<dbReference type="PANTHER" id="PTHR46275">
    <property type="entry name" value="HEPATOCYTE GROWTH FACTOR-REGULATED TYROSINE KINASE SUBSTRATE"/>
    <property type="match status" value="1"/>
</dbReference>
<dbReference type="InterPro" id="IPR011011">
    <property type="entry name" value="Znf_FYVE_PHD"/>
</dbReference>
<dbReference type="SUPFAM" id="SSF48464">
    <property type="entry name" value="ENTH/VHS domain"/>
    <property type="match status" value="1"/>
</dbReference>
<dbReference type="Pfam" id="PF01363">
    <property type="entry name" value="FYVE"/>
    <property type="match status" value="1"/>
</dbReference>
<evidence type="ECO:0000259" key="12">
    <source>
        <dbReference type="PROSITE" id="PS50179"/>
    </source>
</evidence>
<feature type="coiled-coil region" evidence="9">
    <location>
        <begin position="425"/>
        <end position="527"/>
    </location>
</feature>
<evidence type="ECO:0000256" key="5">
    <source>
        <dbReference type="ARBA" id="ARBA00022723"/>
    </source>
</evidence>
<proteinExistence type="predicted"/>
<accession>A0AAF3EP85</accession>
<evidence type="ECO:0000256" key="4">
    <source>
        <dbReference type="ARBA" id="ARBA00022553"/>
    </source>
</evidence>
<feature type="compositionally biased region" description="Basic and acidic residues" evidence="10">
    <location>
        <begin position="245"/>
        <end position="258"/>
    </location>
</feature>
<dbReference type="Gene3D" id="1.20.5.1940">
    <property type="match status" value="1"/>
</dbReference>